<dbReference type="Gene3D" id="3.30.40.10">
    <property type="entry name" value="Zinc/RING finger domain, C3HC4 (zinc finger)"/>
    <property type="match status" value="1"/>
</dbReference>
<dbReference type="SUPFAM" id="SSF57850">
    <property type="entry name" value="RING/U-box"/>
    <property type="match status" value="1"/>
</dbReference>
<dbReference type="Pfam" id="PF13920">
    <property type="entry name" value="zf-C3HC4_3"/>
    <property type="match status" value="1"/>
</dbReference>
<name>A0ABR1Z5N9_9ROSI</name>
<evidence type="ECO:0000313" key="1">
    <source>
        <dbReference type="EMBL" id="KAK8473979.1"/>
    </source>
</evidence>
<dbReference type="PANTHER" id="PTHR46858">
    <property type="entry name" value="OS05G0521000 PROTEIN"/>
    <property type="match status" value="1"/>
</dbReference>
<proteinExistence type="predicted"/>
<reference evidence="1 2" key="1">
    <citation type="journal article" date="2024" name="G3 (Bethesda)">
        <title>Genome assembly of Hibiscus sabdariffa L. provides insights into metabolisms of medicinal natural products.</title>
        <authorList>
            <person name="Kim T."/>
        </authorList>
    </citation>
    <scope>NUCLEOTIDE SEQUENCE [LARGE SCALE GENOMIC DNA]</scope>
    <source>
        <strain evidence="1">TK-2024</strain>
        <tissue evidence="1">Old leaves</tissue>
    </source>
</reference>
<accession>A0ABR1Z5N9</accession>
<evidence type="ECO:0000313" key="2">
    <source>
        <dbReference type="Proteomes" id="UP001396334"/>
    </source>
</evidence>
<dbReference type="EMBL" id="JBBPBN010002730">
    <property type="protein sequence ID" value="KAK8473979.1"/>
    <property type="molecule type" value="Genomic_DNA"/>
</dbReference>
<organism evidence="1 2">
    <name type="scientific">Hibiscus sabdariffa</name>
    <name type="common">roselle</name>
    <dbReference type="NCBI Taxonomy" id="183260"/>
    <lineage>
        <taxon>Eukaryota</taxon>
        <taxon>Viridiplantae</taxon>
        <taxon>Streptophyta</taxon>
        <taxon>Embryophyta</taxon>
        <taxon>Tracheophyta</taxon>
        <taxon>Spermatophyta</taxon>
        <taxon>Magnoliopsida</taxon>
        <taxon>eudicotyledons</taxon>
        <taxon>Gunneridae</taxon>
        <taxon>Pentapetalae</taxon>
        <taxon>rosids</taxon>
        <taxon>malvids</taxon>
        <taxon>Malvales</taxon>
        <taxon>Malvaceae</taxon>
        <taxon>Malvoideae</taxon>
        <taxon>Hibiscus</taxon>
    </lineage>
</organism>
<dbReference type="SMART" id="SM00184">
    <property type="entry name" value="RING"/>
    <property type="match status" value="1"/>
</dbReference>
<dbReference type="PROSITE" id="PS50089">
    <property type="entry name" value="ZF_RING_2"/>
    <property type="match status" value="1"/>
</dbReference>
<dbReference type="InterPro" id="IPR001841">
    <property type="entry name" value="Znf_RING"/>
</dbReference>
<comment type="caution">
    <text evidence="1">The sequence shown here is derived from an EMBL/GenBank/DDBJ whole genome shotgun (WGS) entry which is preliminary data.</text>
</comment>
<protein>
    <submittedName>
        <fullName evidence="1">Uncharacterized protein</fullName>
    </submittedName>
</protein>
<sequence>MQLFFLKESALDLCFMVFLRIERGESRSPVSFLFFNLRLTTKTTYDLIQDDQVEWCNALSFFVRLVAYVSVLAVIVVVILLIHKYMTELRNGSGDSEDVTAATEPETDPVCPRRAIPITYGTCEDDVETGSCSSGEDLYDARICIICYDEQRNCFFVPCGHCATCYDCAQRVYGEENKVCPVCRRIIGKVRKLFAP</sequence>
<dbReference type="PANTHER" id="PTHR46858:SF14">
    <property type="entry name" value="RING-TYPE DOMAIN-CONTAINING PROTEIN"/>
    <property type="match status" value="1"/>
</dbReference>
<dbReference type="InterPro" id="IPR013083">
    <property type="entry name" value="Znf_RING/FYVE/PHD"/>
</dbReference>
<gene>
    <name evidence="1" type="ORF">V6N11_074134</name>
</gene>
<dbReference type="Proteomes" id="UP001396334">
    <property type="component" value="Unassembled WGS sequence"/>
</dbReference>
<keyword evidence="2" id="KW-1185">Reference proteome</keyword>